<name>A0A0A9GJE1_ARUDO</name>
<evidence type="ECO:0000313" key="2">
    <source>
        <dbReference type="EMBL" id="JAE25245.1"/>
    </source>
</evidence>
<accession>A0A0A9GJE1</accession>
<protein>
    <submittedName>
        <fullName evidence="2">Uncharacterized protein</fullName>
    </submittedName>
</protein>
<keyword evidence="1" id="KW-1133">Transmembrane helix</keyword>
<proteinExistence type="predicted"/>
<sequence length="58" mass="6625">MILIGVRVHLVLVLDLLVLLVVCVHLREHHRWVVLPQNAGCLLVLWSELLAVATPWRV</sequence>
<feature type="transmembrane region" description="Helical" evidence="1">
    <location>
        <begin position="6"/>
        <end position="26"/>
    </location>
</feature>
<reference evidence="2" key="2">
    <citation type="journal article" date="2015" name="Data Brief">
        <title>Shoot transcriptome of the giant reed, Arundo donax.</title>
        <authorList>
            <person name="Barrero R.A."/>
            <person name="Guerrero F.D."/>
            <person name="Moolhuijzen P."/>
            <person name="Goolsby J.A."/>
            <person name="Tidwell J."/>
            <person name="Bellgard S.E."/>
            <person name="Bellgard M.I."/>
        </authorList>
    </citation>
    <scope>NUCLEOTIDE SEQUENCE</scope>
    <source>
        <tissue evidence="2">Shoot tissue taken approximately 20 cm above the soil surface</tissue>
    </source>
</reference>
<keyword evidence="1" id="KW-0812">Transmembrane</keyword>
<reference evidence="2" key="1">
    <citation type="submission" date="2014-09" db="EMBL/GenBank/DDBJ databases">
        <authorList>
            <person name="Magalhaes I.L.F."/>
            <person name="Oliveira U."/>
            <person name="Santos F.R."/>
            <person name="Vidigal T.H.D.A."/>
            <person name="Brescovit A.D."/>
            <person name="Santos A.J."/>
        </authorList>
    </citation>
    <scope>NUCLEOTIDE SEQUENCE</scope>
    <source>
        <tissue evidence="2">Shoot tissue taken approximately 20 cm above the soil surface</tissue>
    </source>
</reference>
<organism evidence="2">
    <name type="scientific">Arundo donax</name>
    <name type="common">Giant reed</name>
    <name type="synonym">Donax arundinaceus</name>
    <dbReference type="NCBI Taxonomy" id="35708"/>
    <lineage>
        <taxon>Eukaryota</taxon>
        <taxon>Viridiplantae</taxon>
        <taxon>Streptophyta</taxon>
        <taxon>Embryophyta</taxon>
        <taxon>Tracheophyta</taxon>
        <taxon>Spermatophyta</taxon>
        <taxon>Magnoliopsida</taxon>
        <taxon>Liliopsida</taxon>
        <taxon>Poales</taxon>
        <taxon>Poaceae</taxon>
        <taxon>PACMAD clade</taxon>
        <taxon>Arundinoideae</taxon>
        <taxon>Arundineae</taxon>
        <taxon>Arundo</taxon>
    </lineage>
</organism>
<evidence type="ECO:0000256" key="1">
    <source>
        <dbReference type="SAM" id="Phobius"/>
    </source>
</evidence>
<dbReference type="EMBL" id="GBRH01172651">
    <property type="protein sequence ID" value="JAE25245.1"/>
    <property type="molecule type" value="Transcribed_RNA"/>
</dbReference>
<dbReference type="AlphaFoldDB" id="A0A0A9GJE1"/>
<keyword evidence="1" id="KW-0472">Membrane</keyword>